<evidence type="ECO:0000259" key="2">
    <source>
        <dbReference type="Pfam" id="PF10148"/>
    </source>
</evidence>
<dbReference type="Pfam" id="PF10148">
    <property type="entry name" value="SCHIP-1_C"/>
    <property type="match status" value="2"/>
</dbReference>
<dbReference type="InterPro" id="IPR015649">
    <property type="entry name" value="SCHIP_1_C"/>
</dbReference>
<proteinExistence type="predicted"/>
<protein>
    <submittedName>
        <fullName evidence="4">DH domain-containing protein</fullName>
    </submittedName>
</protein>
<feature type="domain" description="Schwannomin interacting protein 1 C-terminal" evidence="2">
    <location>
        <begin position="57"/>
        <end position="88"/>
    </location>
</feature>
<evidence type="ECO:0000256" key="1">
    <source>
        <dbReference type="ARBA" id="ARBA00023054"/>
    </source>
</evidence>
<name>A0A1I8GSN6_9PLAT</name>
<dbReference type="PANTHER" id="PTHR13103">
    <property type="entry name" value="SCHWANNOMIN INTERACTING PROTEIN 1"/>
    <property type="match status" value="1"/>
</dbReference>
<organism evidence="3 4">
    <name type="scientific">Macrostomum lignano</name>
    <dbReference type="NCBI Taxonomy" id="282301"/>
    <lineage>
        <taxon>Eukaryota</taxon>
        <taxon>Metazoa</taxon>
        <taxon>Spiralia</taxon>
        <taxon>Lophotrochozoa</taxon>
        <taxon>Platyhelminthes</taxon>
        <taxon>Rhabditophora</taxon>
        <taxon>Macrostomorpha</taxon>
        <taxon>Macrostomida</taxon>
        <taxon>Macrostomidae</taxon>
        <taxon>Macrostomum</taxon>
    </lineage>
</organism>
<keyword evidence="3" id="KW-1185">Reference proteome</keyword>
<dbReference type="PANTHER" id="PTHR13103:SF2">
    <property type="entry name" value="IQCJ-SCHIP1 READTHROUGH TRANSCRIPT PROTEIN-RELATED"/>
    <property type="match status" value="1"/>
</dbReference>
<accession>A0A1I8GSN6</accession>
<dbReference type="Proteomes" id="UP000095280">
    <property type="component" value="Unplaced"/>
</dbReference>
<dbReference type="WBParaSite" id="maker-uti_cns_0002865-snap-gene-0.4-mRNA-1">
    <property type="protein sequence ID" value="maker-uti_cns_0002865-snap-gene-0.4-mRNA-1"/>
    <property type="gene ID" value="maker-uti_cns_0002865-snap-gene-0.4"/>
</dbReference>
<dbReference type="GO" id="GO:0030054">
    <property type="term" value="C:cell junction"/>
    <property type="evidence" value="ECO:0007669"/>
    <property type="project" value="TreeGrafter"/>
</dbReference>
<dbReference type="AlphaFoldDB" id="A0A1I8GSN6"/>
<evidence type="ECO:0000313" key="4">
    <source>
        <dbReference type="WBParaSite" id="maker-uti_cns_0002865-snap-gene-0.4-mRNA-1"/>
    </source>
</evidence>
<keyword evidence="1" id="KW-0175">Coiled coil</keyword>
<feature type="domain" description="Schwannomin interacting protein 1 C-terminal" evidence="2">
    <location>
        <begin position="99"/>
        <end position="154"/>
    </location>
</feature>
<dbReference type="InterPro" id="IPR039045">
    <property type="entry name" value="SCHIP_1"/>
</dbReference>
<dbReference type="GO" id="GO:0035332">
    <property type="term" value="P:positive regulation of hippo signaling"/>
    <property type="evidence" value="ECO:0007669"/>
    <property type="project" value="TreeGrafter"/>
</dbReference>
<dbReference type="GO" id="GO:0005886">
    <property type="term" value="C:plasma membrane"/>
    <property type="evidence" value="ECO:0007669"/>
    <property type="project" value="TreeGrafter"/>
</dbReference>
<reference evidence="4" key="1">
    <citation type="submission" date="2016-11" db="UniProtKB">
        <authorList>
            <consortium name="WormBaseParasite"/>
        </authorList>
    </citation>
    <scope>IDENTIFICATION</scope>
</reference>
<sequence>PQSKLRTRRPLEPELLAACSALNDLLISSGETVGHDTCGGSGDIDWSTLCGSSDGISAQQARLKAEAELAMAQAEPMARMQLQIERSILPKSLPNVFQDLSCVSLIELQKVQQDLLDRVKGFNEQLVGCLIERDSLQMEQDSMLVEVEDLTRYDCTIFDNFNKYHFLCEESLQCVKTVKKT</sequence>
<evidence type="ECO:0000313" key="3">
    <source>
        <dbReference type="Proteomes" id="UP000095280"/>
    </source>
</evidence>